<dbReference type="Proteomes" id="UP000703269">
    <property type="component" value="Unassembled WGS sequence"/>
</dbReference>
<evidence type="ECO:0000313" key="3">
    <source>
        <dbReference type="Proteomes" id="UP000703269"/>
    </source>
</evidence>
<evidence type="ECO:0000313" key="2">
    <source>
        <dbReference type="EMBL" id="GJE99396.1"/>
    </source>
</evidence>
<gene>
    <name evidence="2" type="ORF">PsYK624_156500</name>
</gene>
<comment type="caution">
    <text evidence="2">The sequence shown here is derived from an EMBL/GenBank/DDBJ whole genome shotgun (WGS) entry which is preliminary data.</text>
</comment>
<protein>
    <submittedName>
        <fullName evidence="2">Uncharacterized protein</fullName>
    </submittedName>
</protein>
<evidence type="ECO:0000256" key="1">
    <source>
        <dbReference type="SAM" id="MobiDB-lite"/>
    </source>
</evidence>
<proteinExistence type="predicted"/>
<reference evidence="2 3" key="1">
    <citation type="submission" date="2021-08" db="EMBL/GenBank/DDBJ databases">
        <title>Draft Genome Sequence of Phanerochaete sordida strain YK-624.</title>
        <authorList>
            <person name="Mori T."/>
            <person name="Dohra H."/>
            <person name="Suzuki T."/>
            <person name="Kawagishi H."/>
            <person name="Hirai H."/>
        </authorList>
    </citation>
    <scope>NUCLEOTIDE SEQUENCE [LARGE SCALE GENOMIC DNA]</scope>
    <source>
        <strain evidence="2 3">YK-624</strain>
    </source>
</reference>
<name>A0A9P3GQP5_9APHY</name>
<organism evidence="2 3">
    <name type="scientific">Phanerochaete sordida</name>
    <dbReference type="NCBI Taxonomy" id="48140"/>
    <lineage>
        <taxon>Eukaryota</taxon>
        <taxon>Fungi</taxon>
        <taxon>Dikarya</taxon>
        <taxon>Basidiomycota</taxon>
        <taxon>Agaricomycotina</taxon>
        <taxon>Agaricomycetes</taxon>
        <taxon>Polyporales</taxon>
        <taxon>Phanerochaetaceae</taxon>
        <taxon>Phanerochaete</taxon>
    </lineage>
</organism>
<sequence length="122" mass="11827">MVTAIGMFIAPLFGDGTNGGFDVSSTTRGASSSNLVIGFSILGSPLTGIDCGAGCGAGIFVSSGNGDGASSNGTGGMTSGTVLPPTLATSTPVVRRVGMATRASAEPRPATRDALEDTSLAV</sequence>
<accession>A0A9P3GQP5</accession>
<feature type="region of interest" description="Disordered" evidence="1">
    <location>
        <begin position="68"/>
        <end position="87"/>
    </location>
</feature>
<dbReference type="AlphaFoldDB" id="A0A9P3GQP5"/>
<keyword evidence="3" id="KW-1185">Reference proteome</keyword>
<dbReference type="EMBL" id="BPQB01000108">
    <property type="protein sequence ID" value="GJE99396.1"/>
    <property type="molecule type" value="Genomic_DNA"/>
</dbReference>
<feature type="region of interest" description="Disordered" evidence="1">
    <location>
        <begin position="100"/>
        <end position="122"/>
    </location>
</feature>